<dbReference type="GO" id="GO:0016757">
    <property type="term" value="F:glycosyltransferase activity"/>
    <property type="evidence" value="ECO:0007669"/>
    <property type="project" value="UniProtKB-KW"/>
</dbReference>
<evidence type="ECO:0000256" key="2">
    <source>
        <dbReference type="ARBA" id="ARBA00022676"/>
    </source>
</evidence>
<keyword evidence="2 5" id="KW-0328">Glycosyltransferase</keyword>
<dbReference type="Proteomes" id="UP001284537">
    <property type="component" value="Unassembled WGS sequence"/>
</dbReference>
<dbReference type="RefSeq" id="WP_319962628.1">
    <property type="nucleotide sequence ID" value="NZ_JAXARY010000021.1"/>
</dbReference>
<proteinExistence type="inferred from homology"/>
<protein>
    <submittedName>
        <fullName evidence="5">Glycosyltransferase family 2 protein</fullName>
        <ecNumber evidence="5">2.4.-.-</ecNumber>
    </submittedName>
</protein>
<keyword evidence="6" id="KW-1185">Reference proteome</keyword>
<dbReference type="InterPro" id="IPR029044">
    <property type="entry name" value="Nucleotide-diphossugar_trans"/>
</dbReference>
<evidence type="ECO:0000313" key="6">
    <source>
        <dbReference type="Proteomes" id="UP001284537"/>
    </source>
</evidence>
<gene>
    <name evidence="5" type="ORF">QLH52_19350</name>
</gene>
<dbReference type="SUPFAM" id="SSF53448">
    <property type="entry name" value="Nucleotide-diphospho-sugar transferases"/>
    <property type="match status" value="1"/>
</dbReference>
<keyword evidence="3 5" id="KW-0808">Transferase</keyword>
<dbReference type="PANTHER" id="PTHR43179">
    <property type="entry name" value="RHAMNOSYLTRANSFERASE WBBL"/>
    <property type="match status" value="1"/>
</dbReference>
<evidence type="ECO:0000256" key="3">
    <source>
        <dbReference type="ARBA" id="ARBA00022679"/>
    </source>
</evidence>
<dbReference type="Pfam" id="PF00535">
    <property type="entry name" value="Glycos_transf_2"/>
    <property type="match status" value="1"/>
</dbReference>
<dbReference type="EC" id="2.4.-.-" evidence="5"/>
<dbReference type="InterPro" id="IPR001173">
    <property type="entry name" value="Glyco_trans_2-like"/>
</dbReference>
<organism evidence="5 6">
    <name type="scientific">Methylomonas defluvii</name>
    <dbReference type="NCBI Taxonomy" id="3045149"/>
    <lineage>
        <taxon>Bacteria</taxon>
        <taxon>Pseudomonadati</taxon>
        <taxon>Pseudomonadota</taxon>
        <taxon>Gammaproteobacteria</taxon>
        <taxon>Methylococcales</taxon>
        <taxon>Methylococcaceae</taxon>
        <taxon>Methylomonas</taxon>
    </lineage>
</organism>
<dbReference type="PANTHER" id="PTHR43179:SF12">
    <property type="entry name" value="GALACTOFURANOSYLTRANSFERASE GLFT2"/>
    <property type="match status" value="1"/>
</dbReference>
<dbReference type="EMBL" id="JAXARY010000021">
    <property type="protein sequence ID" value="MDX8129466.1"/>
    <property type="molecule type" value="Genomic_DNA"/>
</dbReference>
<comment type="caution">
    <text evidence="5">The sequence shown here is derived from an EMBL/GenBank/DDBJ whole genome shotgun (WGS) entry which is preliminary data.</text>
</comment>
<evidence type="ECO:0000256" key="1">
    <source>
        <dbReference type="ARBA" id="ARBA00006739"/>
    </source>
</evidence>
<evidence type="ECO:0000313" key="5">
    <source>
        <dbReference type="EMBL" id="MDX8129466.1"/>
    </source>
</evidence>
<accession>A0ABU4UIZ9</accession>
<reference evidence="5 6" key="1">
    <citation type="submission" date="2023-11" db="EMBL/GenBank/DDBJ databases">
        <authorList>
            <person name="Ouyang M.-Y."/>
        </authorList>
    </citation>
    <scope>NUCLEOTIDE SEQUENCE [LARGE SCALE GENOMIC DNA]</scope>
    <source>
        <strain evidence="5 6">OY6</strain>
    </source>
</reference>
<feature type="domain" description="Glycosyltransferase 2-like" evidence="4">
    <location>
        <begin position="10"/>
        <end position="175"/>
    </location>
</feature>
<comment type="similarity">
    <text evidence="1">Belongs to the glycosyltransferase 2 family.</text>
</comment>
<name>A0ABU4UIZ9_9GAMM</name>
<dbReference type="CDD" id="cd04186">
    <property type="entry name" value="GT_2_like_c"/>
    <property type="match status" value="1"/>
</dbReference>
<dbReference type="Gene3D" id="3.90.550.10">
    <property type="entry name" value="Spore Coat Polysaccharide Biosynthesis Protein SpsA, Chain A"/>
    <property type="match status" value="1"/>
</dbReference>
<evidence type="ECO:0000259" key="4">
    <source>
        <dbReference type="Pfam" id="PF00535"/>
    </source>
</evidence>
<sequence>MAYNQPKVAILILNWNGKKDTLECLESLTLLKYKNYQTAVIDNGSNDDSVEAIMKQYPQTTVLQTNANLGYAGGNNVGISWAIDNNFDYIFLLNNDTIVDPYLINSLITSEQKQHNKSILGAKIYFYDKPNTLWFAGGRWLKQFNRFEHIGYGSTDNINFNNLNEVDYITGCALFASAATFKDVGLLDEQFFLTYEETDWCYRARKKGYKCFVVPDAKLWHKVSSSFGGAESPLVIYFMTRNKLLWGKKHLTYQAILKLHKDNYHILRNIFLPPITLYNPELPLIKGLLWSLSTWLKTIKLNISKPANIATLIAIRDYYFSRFGDCPEKIRQLNIKK</sequence>